<gene>
    <name evidence="6" type="ORF">VaNZ11_001314</name>
</gene>
<dbReference type="InterPro" id="IPR017441">
    <property type="entry name" value="Protein_kinase_ATP_BS"/>
</dbReference>
<dbReference type="PANTHER" id="PTHR44329">
    <property type="entry name" value="SERINE/THREONINE-PROTEIN KINASE TNNI3K-RELATED"/>
    <property type="match status" value="1"/>
</dbReference>
<keyword evidence="1" id="KW-0067">ATP-binding</keyword>
<feature type="domain" description="Protein kinase" evidence="5">
    <location>
        <begin position="795"/>
        <end position="1101"/>
    </location>
</feature>
<feature type="binding site" evidence="1">
    <location>
        <position position="822"/>
    </location>
    <ligand>
        <name>ATP</name>
        <dbReference type="ChEBI" id="CHEBI:30616"/>
    </ligand>
</feature>
<dbReference type="PROSITE" id="PS00107">
    <property type="entry name" value="PROTEIN_KINASE_ATP"/>
    <property type="match status" value="1"/>
</dbReference>
<evidence type="ECO:0000313" key="7">
    <source>
        <dbReference type="Proteomes" id="UP001165090"/>
    </source>
</evidence>
<reference evidence="6 7" key="1">
    <citation type="journal article" date="2023" name="IScience">
        <title>Expanded male sex-determining region conserved during the evolution of homothallism in the green alga Volvox.</title>
        <authorList>
            <person name="Yamamoto K."/>
            <person name="Matsuzaki R."/>
            <person name="Mahakham W."/>
            <person name="Heman W."/>
            <person name="Sekimoto H."/>
            <person name="Kawachi M."/>
            <person name="Minakuchi Y."/>
            <person name="Toyoda A."/>
            <person name="Nozaki H."/>
        </authorList>
    </citation>
    <scope>NUCLEOTIDE SEQUENCE [LARGE SCALE GENOMIC DNA]</scope>
    <source>
        <strain evidence="6 7">NIES-4468</strain>
    </source>
</reference>
<keyword evidence="3" id="KW-1133">Transmembrane helix</keyword>
<sequence>MGFRMPRSSTASIGWLALAAVTSFIYFAGPCYGQSTCTLDTLLNDPISPGSILLENGCSLLGSSGQPIQLNTNLTIHGVQDKAAFLDTGWLTGAMALAPGTALTLENLRLKNVRFGQGLFLSILASNISQLTLQSVIIETDCRTLGTLRTLPELSPPKPGQGLTYLYIVSYISNTVRASAVNITCSLPVAGDGNQLTVGDSLEFYNTLAMYAINASASGLTIFAKQNITISPALWKYGSPLFITRNVTLRGALNAYNILDLQAVVNAISLGRGVMFTLENFVVVNAGALRGTLVQLSILPCFSIPIWFFQFPRIPTSPQLTLTNCTLLLPPSEYKYFTLWTLLTTTVVHMDEVGSQLRASTVAVNAKNGTNETIQFERLTGSGLDLVNVNLTYIVRAVPYNGLVLDNPVLIQSFGAVPNATLVPIYDISDLMAILQAMQTAPIAQGVALAILRNITIYPEVWPFGGYNVTQPLLIVGQSNVGQTTWIDFRRTPNFVRVLGCLPDVYIYIQGMHLLNLPNGLLDPEGSALAGAAAAAAKAQRLSDVTLFLTNLGVDMCGTGIPNLFLNSSILVITYTEFRLVHNVVMQSVGTSSKGSDVVIGSEFFYDIGTIVLDNMNFRSILGWGWNGTSVDLTYMCPAGQTLMYVNLYEPLGEPESKRLRWWQIALIVIGGVLFLALIASLIAWRASVSRLRHEVEAVRSAHVDKKSSDASADRDTVSAGGRLGSSHAGNGGGPGNQLVVGSREGPKGSPIAGGGAGGGGTSDDSGAAQFDKPPLAVLNSMMASLTQEMDDQHLTILEVIGQGGFGVVYRGIWKGLNVAVKTITFQDRVAGGEKAQHRAILEAAISSSLAHPNVVTTYSYDIKPLTVQGVSDPDTSDSCQGPANGQNGGGGGGMRIIDKRPVLDWKLYLIQEYCDGGSLRTAILKRKFFDAKKGEPRMEMILDTCMELTGGLMHLHERNIIHGDLNPNNVLLKRDSSKKYGAICKIADFGLSIKMSADQSHISNMRRGTPFYTCPQILSRGNMTKAADVYSMGVMMWEMYHCCMSYRSLPSGFAARENFPNFPRKAAHDFTCLVGSCLDSEPSRRPTFLQLRSELEAQLLAFKRGGVRTGEDVLGPDPSGDAAHLNGCQD</sequence>
<dbReference type="EMBL" id="BSDZ01000004">
    <property type="protein sequence ID" value="GLI59430.1"/>
    <property type="molecule type" value="Genomic_DNA"/>
</dbReference>
<organism evidence="6 7">
    <name type="scientific">Volvox africanus</name>
    <dbReference type="NCBI Taxonomy" id="51714"/>
    <lineage>
        <taxon>Eukaryota</taxon>
        <taxon>Viridiplantae</taxon>
        <taxon>Chlorophyta</taxon>
        <taxon>core chlorophytes</taxon>
        <taxon>Chlorophyceae</taxon>
        <taxon>CS clade</taxon>
        <taxon>Chlamydomonadales</taxon>
        <taxon>Volvocaceae</taxon>
        <taxon>Volvox</taxon>
    </lineage>
</organism>
<protein>
    <recommendedName>
        <fullName evidence="5">Protein kinase domain-containing protein</fullName>
    </recommendedName>
</protein>
<dbReference type="Gene3D" id="3.30.200.20">
    <property type="entry name" value="Phosphorylase Kinase, domain 1"/>
    <property type="match status" value="1"/>
</dbReference>
<feature type="transmembrane region" description="Helical" evidence="3">
    <location>
        <begin position="662"/>
        <end position="685"/>
    </location>
</feature>
<keyword evidence="4" id="KW-0732">Signal</keyword>
<evidence type="ECO:0000256" key="4">
    <source>
        <dbReference type="SAM" id="SignalP"/>
    </source>
</evidence>
<accession>A0ABQ5RPE6</accession>
<evidence type="ECO:0000256" key="3">
    <source>
        <dbReference type="SAM" id="Phobius"/>
    </source>
</evidence>
<keyword evidence="7" id="KW-1185">Reference proteome</keyword>
<feature type="region of interest" description="Disordered" evidence="2">
    <location>
        <begin position="872"/>
        <end position="894"/>
    </location>
</feature>
<dbReference type="InterPro" id="IPR011009">
    <property type="entry name" value="Kinase-like_dom_sf"/>
</dbReference>
<proteinExistence type="predicted"/>
<dbReference type="PANTHER" id="PTHR44329:SF214">
    <property type="entry name" value="PROTEIN KINASE DOMAIN-CONTAINING PROTEIN"/>
    <property type="match status" value="1"/>
</dbReference>
<keyword evidence="1" id="KW-0547">Nucleotide-binding</keyword>
<feature type="region of interest" description="Disordered" evidence="2">
    <location>
        <begin position="1111"/>
        <end position="1131"/>
    </location>
</feature>
<evidence type="ECO:0000256" key="2">
    <source>
        <dbReference type="SAM" id="MobiDB-lite"/>
    </source>
</evidence>
<dbReference type="InterPro" id="IPR000719">
    <property type="entry name" value="Prot_kinase_dom"/>
</dbReference>
<name>A0ABQ5RPE6_9CHLO</name>
<feature type="signal peptide" evidence="4">
    <location>
        <begin position="1"/>
        <end position="33"/>
    </location>
</feature>
<feature type="compositionally biased region" description="Basic and acidic residues" evidence="2">
    <location>
        <begin position="703"/>
        <end position="717"/>
    </location>
</feature>
<keyword evidence="3" id="KW-0812">Transmembrane</keyword>
<dbReference type="InterPro" id="IPR051681">
    <property type="entry name" value="Ser/Thr_Kinases-Pseudokinases"/>
</dbReference>
<comment type="caution">
    <text evidence="6">The sequence shown here is derived from an EMBL/GenBank/DDBJ whole genome shotgun (WGS) entry which is preliminary data.</text>
</comment>
<dbReference type="Proteomes" id="UP001165090">
    <property type="component" value="Unassembled WGS sequence"/>
</dbReference>
<feature type="region of interest" description="Disordered" evidence="2">
    <location>
        <begin position="703"/>
        <end position="771"/>
    </location>
</feature>
<dbReference type="Gene3D" id="1.10.510.10">
    <property type="entry name" value="Transferase(Phosphotransferase) domain 1"/>
    <property type="match status" value="1"/>
</dbReference>
<keyword evidence="3" id="KW-0472">Membrane</keyword>
<evidence type="ECO:0000313" key="6">
    <source>
        <dbReference type="EMBL" id="GLI59430.1"/>
    </source>
</evidence>
<feature type="compositionally biased region" description="Gly residues" evidence="2">
    <location>
        <begin position="752"/>
        <end position="762"/>
    </location>
</feature>
<dbReference type="SUPFAM" id="SSF56112">
    <property type="entry name" value="Protein kinase-like (PK-like)"/>
    <property type="match status" value="1"/>
</dbReference>
<evidence type="ECO:0000256" key="1">
    <source>
        <dbReference type="PROSITE-ProRule" id="PRU10141"/>
    </source>
</evidence>
<feature type="chain" id="PRO_5045395241" description="Protein kinase domain-containing protein" evidence="4">
    <location>
        <begin position="34"/>
        <end position="1131"/>
    </location>
</feature>
<evidence type="ECO:0000259" key="5">
    <source>
        <dbReference type="PROSITE" id="PS50011"/>
    </source>
</evidence>
<dbReference type="PROSITE" id="PS50011">
    <property type="entry name" value="PROTEIN_KINASE_DOM"/>
    <property type="match status" value="1"/>
</dbReference>
<dbReference type="Pfam" id="PF00069">
    <property type="entry name" value="Pkinase"/>
    <property type="match status" value="1"/>
</dbReference>